<comment type="caution">
    <text evidence="2">The sequence shown here is derived from an EMBL/GenBank/DDBJ whole genome shotgun (WGS) entry which is preliminary data.</text>
</comment>
<name>A0A923TAI3_9BACT</name>
<dbReference type="Proteomes" id="UP000650081">
    <property type="component" value="Unassembled WGS sequence"/>
</dbReference>
<dbReference type="InterPro" id="IPR051044">
    <property type="entry name" value="MAG_DAG_Lipase"/>
</dbReference>
<dbReference type="Gene3D" id="3.40.50.1820">
    <property type="entry name" value="alpha/beta hydrolase"/>
    <property type="match status" value="1"/>
</dbReference>
<evidence type="ECO:0000313" key="2">
    <source>
        <dbReference type="EMBL" id="MBC6996519.1"/>
    </source>
</evidence>
<accession>A0A923TAI3</accession>
<reference evidence="2" key="1">
    <citation type="submission" date="2020-08" db="EMBL/GenBank/DDBJ databases">
        <title>Lewinella bacteria from marine environments.</title>
        <authorList>
            <person name="Zhong Y."/>
        </authorList>
    </citation>
    <scope>NUCLEOTIDE SEQUENCE</scope>
    <source>
        <strain evidence="2">KCTC 42187</strain>
    </source>
</reference>
<protein>
    <submittedName>
        <fullName evidence="2">Lysophospholipase</fullName>
    </submittedName>
</protein>
<gene>
    <name evidence="2" type="ORF">H9S92_20270</name>
</gene>
<dbReference type="InterPro" id="IPR022742">
    <property type="entry name" value="Hydrolase_4"/>
</dbReference>
<keyword evidence="3" id="KW-1185">Reference proteome</keyword>
<evidence type="ECO:0000313" key="3">
    <source>
        <dbReference type="Proteomes" id="UP000650081"/>
    </source>
</evidence>
<sequence>MQAAQEFHWHNENGNRIYAVDWPVAEARAVIGLVHGVGEHCRRYDDMVDWFRARGIACVGYDRQGYGQSEGRRGYAKNYKEFVDEIATLTVECERRYKDTPVFLYGHSMGGHLLLRYLIRRHPRISGAILSAPHIQLAFQPNPLLVGLGKAFRTIFPTFTQSSALDLSQLSRSPEVQAKYEQDPFVHDRLTSRTGIDILENADALNAWTGELPVPSLLMHGSADGLTSFDASAAFAARNPTNLTWKEWPGLYHELHHEPEREEVFAYVLAWMEERMDNVHRSPKSV</sequence>
<dbReference type="EMBL" id="JACSIT010000153">
    <property type="protein sequence ID" value="MBC6996519.1"/>
    <property type="molecule type" value="Genomic_DNA"/>
</dbReference>
<dbReference type="SUPFAM" id="SSF53474">
    <property type="entry name" value="alpha/beta-Hydrolases"/>
    <property type="match status" value="1"/>
</dbReference>
<dbReference type="Pfam" id="PF12146">
    <property type="entry name" value="Hydrolase_4"/>
    <property type="match status" value="1"/>
</dbReference>
<proteinExistence type="predicted"/>
<evidence type="ECO:0000259" key="1">
    <source>
        <dbReference type="Pfam" id="PF12146"/>
    </source>
</evidence>
<feature type="domain" description="Serine aminopeptidase S33" evidence="1">
    <location>
        <begin position="26"/>
        <end position="260"/>
    </location>
</feature>
<dbReference type="AlphaFoldDB" id="A0A923TAI3"/>
<dbReference type="InterPro" id="IPR029058">
    <property type="entry name" value="AB_hydrolase_fold"/>
</dbReference>
<dbReference type="PANTHER" id="PTHR11614">
    <property type="entry name" value="PHOSPHOLIPASE-RELATED"/>
    <property type="match status" value="1"/>
</dbReference>
<organism evidence="2 3">
    <name type="scientific">Neolewinella lacunae</name>
    <dbReference type="NCBI Taxonomy" id="1517758"/>
    <lineage>
        <taxon>Bacteria</taxon>
        <taxon>Pseudomonadati</taxon>
        <taxon>Bacteroidota</taxon>
        <taxon>Saprospiria</taxon>
        <taxon>Saprospirales</taxon>
        <taxon>Lewinellaceae</taxon>
        <taxon>Neolewinella</taxon>
    </lineage>
</organism>